<dbReference type="EMBL" id="CABIJS010000399">
    <property type="protein sequence ID" value="VUZ50772.1"/>
    <property type="molecule type" value="Genomic_DNA"/>
</dbReference>
<dbReference type="AlphaFoldDB" id="A0A564YU33"/>
<sequence length="88" mass="9428">QSALVDDKCREPGEVVLAKPVSHSIVTVSKVVTRNAGEVKQTTALVSSKNLLMCSQTRVPLCHIDLSLVGPIQGTSHLIFLMSQGEET</sequence>
<gene>
    <name evidence="1" type="ORF">WMSIL1_LOCUS9635</name>
</gene>
<evidence type="ECO:0000313" key="1">
    <source>
        <dbReference type="EMBL" id="VUZ50772.1"/>
    </source>
</evidence>
<keyword evidence="2" id="KW-1185">Reference proteome</keyword>
<dbReference type="Proteomes" id="UP000321570">
    <property type="component" value="Unassembled WGS sequence"/>
</dbReference>
<name>A0A564YU33_HYMDI</name>
<evidence type="ECO:0000313" key="2">
    <source>
        <dbReference type="Proteomes" id="UP000321570"/>
    </source>
</evidence>
<feature type="non-terminal residue" evidence="1">
    <location>
        <position position="1"/>
    </location>
</feature>
<protein>
    <submittedName>
        <fullName evidence="1">Uncharacterized protein</fullName>
    </submittedName>
</protein>
<organism evidence="1 2">
    <name type="scientific">Hymenolepis diminuta</name>
    <name type="common">Rat tapeworm</name>
    <dbReference type="NCBI Taxonomy" id="6216"/>
    <lineage>
        <taxon>Eukaryota</taxon>
        <taxon>Metazoa</taxon>
        <taxon>Spiralia</taxon>
        <taxon>Lophotrochozoa</taxon>
        <taxon>Platyhelminthes</taxon>
        <taxon>Cestoda</taxon>
        <taxon>Eucestoda</taxon>
        <taxon>Cyclophyllidea</taxon>
        <taxon>Hymenolepididae</taxon>
        <taxon>Hymenolepis</taxon>
    </lineage>
</organism>
<accession>A0A564YU33</accession>
<proteinExistence type="predicted"/>
<reference evidence="1 2" key="1">
    <citation type="submission" date="2019-07" db="EMBL/GenBank/DDBJ databases">
        <authorList>
            <person name="Jastrzebski P J."/>
            <person name="Paukszto L."/>
            <person name="Jastrzebski P J."/>
        </authorList>
    </citation>
    <scope>NUCLEOTIDE SEQUENCE [LARGE SCALE GENOMIC DNA]</scope>
    <source>
        <strain evidence="1 2">WMS-il1</strain>
    </source>
</reference>